<proteinExistence type="predicted"/>
<dbReference type="RefSeq" id="WP_103066697.1">
    <property type="nucleotide sequence ID" value="NZ_AZRL01000008.1"/>
</dbReference>
<evidence type="ECO:0000313" key="2">
    <source>
        <dbReference type="Proteomes" id="UP000236434"/>
    </source>
</evidence>
<sequence>MSFERTVLIPGEVSYSNISQILNSSILLEIISELIEDAQETHNALYPFFRLFLVDKSKQNVHERYDLEQIRQLLLALSINSLDHLDESSYFSFPKLSSYRETLALFVEDIFNLWRSKHRFMKKSDPFSYNSRTRIHKQISLVKNNSDLKSLVLGLYRQILVNISARRVKVLRQLPGGAQAEFIVDQPKFQAETKIPNADFLYNLEYVWSVVLEPPVIFYTNSNKRRGIFKVVDRPILNKIHLDNPQDWLVFPIYVNNKLIFVAVYKEYFALATGLANLFEFADFESLEYRRPDGIYFFGMNKSFFENEDDYNGIIYKEDDGTYVGLVGDDPSIDYFGYMKKMILTIHNLIVIDEDRLPVHGALAEIKLRDGKSFNVMIMGDSGAGKSETLDALNRIRKQVSEVNIVIDDMGSLDILEDGTVVAYGTETGAFVRLDDLQPGYAYSAMDRSIFMNPNITNARVIVPYSNYEDIIKPTKIDYFFYANNYEKIDENKLPIEFFDDVDKALDVFSKGARMAKGTTAEKGLTYSYFANPFGAIQRRAKHEKIARRYMKTLINSNVKVGILRTQLGVEGYEEEGPLIAAQELLKFLKGGKNV</sequence>
<accession>A0A2K1P2A3</accession>
<dbReference type="Proteomes" id="UP000236434">
    <property type="component" value="Unassembled WGS sequence"/>
</dbReference>
<dbReference type="AlphaFoldDB" id="A0A2K1P2A3"/>
<dbReference type="EMBL" id="AZRL01000008">
    <property type="protein sequence ID" value="PNR96914.1"/>
    <property type="molecule type" value="Genomic_DNA"/>
</dbReference>
<organism evidence="1 2">
    <name type="scientific">Petrotoga olearia DSM 13574</name>
    <dbReference type="NCBI Taxonomy" id="1122955"/>
    <lineage>
        <taxon>Bacteria</taxon>
        <taxon>Thermotogati</taxon>
        <taxon>Thermotogota</taxon>
        <taxon>Thermotogae</taxon>
        <taxon>Petrotogales</taxon>
        <taxon>Petrotogaceae</taxon>
        <taxon>Petrotoga</taxon>
    </lineage>
</organism>
<protein>
    <submittedName>
        <fullName evidence="1">ATPase</fullName>
    </submittedName>
</protein>
<reference evidence="1 2" key="1">
    <citation type="submission" date="2013-12" db="EMBL/GenBank/DDBJ databases">
        <title>Comparative genomics of Petrotoga isolates.</title>
        <authorList>
            <person name="Nesbo C.L."/>
            <person name="Charchuk R."/>
            <person name="Chow K."/>
        </authorList>
    </citation>
    <scope>NUCLEOTIDE SEQUENCE [LARGE SCALE GENOMIC DNA]</scope>
    <source>
        <strain evidence="1 2">DSM 13574</strain>
    </source>
</reference>
<name>A0A2K1P2A3_9BACT</name>
<dbReference type="OrthoDB" id="7052199at2"/>
<comment type="caution">
    <text evidence="1">The sequence shown here is derived from an EMBL/GenBank/DDBJ whole genome shotgun (WGS) entry which is preliminary data.</text>
</comment>
<gene>
    <name evidence="1" type="ORF">X929_03735</name>
</gene>
<evidence type="ECO:0000313" key="1">
    <source>
        <dbReference type="EMBL" id="PNR96914.1"/>
    </source>
</evidence>
<dbReference type="SUPFAM" id="SSF53795">
    <property type="entry name" value="PEP carboxykinase-like"/>
    <property type="match status" value="1"/>
</dbReference>